<evidence type="ECO:0000256" key="3">
    <source>
        <dbReference type="ARBA" id="ARBA00023034"/>
    </source>
</evidence>
<dbReference type="EMBL" id="JALJOU010000031">
    <property type="protein sequence ID" value="KAK9834913.1"/>
    <property type="molecule type" value="Genomic_DNA"/>
</dbReference>
<proteinExistence type="inferred from homology"/>
<keyword evidence="3" id="KW-0333">Golgi apparatus</keyword>
<accession>A0AAW1RMP8</accession>
<organism evidence="5 6">
    <name type="scientific">Elliptochloris bilobata</name>
    <dbReference type="NCBI Taxonomy" id="381761"/>
    <lineage>
        <taxon>Eukaryota</taxon>
        <taxon>Viridiplantae</taxon>
        <taxon>Chlorophyta</taxon>
        <taxon>core chlorophytes</taxon>
        <taxon>Trebouxiophyceae</taxon>
        <taxon>Trebouxiophyceae incertae sedis</taxon>
        <taxon>Elliptochloris clade</taxon>
        <taxon>Elliptochloris</taxon>
    </lineage>
</organism>
<evidence type="ECO:0000259" key="4">
    <source>
        <dbReference type="Pfam" id="PF03016"/>
    </source>
</evidence>
<comment type="similarity">
    <text evidence="2">Belongs to the glycosyltransferase 47 family.</text>
</comment>
<keyword evidence="6" id="KW-1185">Reference proteome</keyword>
<dbReference type="GO" id="GO:0000139">
    <property type="term" value="C:Golgi membrane"/>
    <property type="evidence" value="ECO:0007669"/>
    <property type="project" value="UniProtKB-SubCell"/>
</dbReference>
<dbReference type="Pfam" id="PF03016">
    <property type="entry name" value="Exostosin_GT47"/>
    <property type="match status" value="1"/>
</dbReference>
<dbReference type="InterPro" id="IPR004263">
    <property type="entry name" value="Exostosin"/>
</dbReference>
<dbReference type="InterPro" id="IPR040911">
    <property type="entry name" value="Exostosin_GT47"/>
</dbReference>
<evidence type="ECO:0000313" key="6">
    <source>
        <dbReference type="Proteomes" id="UP001445335"/>
    </source>
</evidence>
<evidence type="ECO:0000256" key="1">
    <source>
        <dbReference type="ARBA" id="ARBA00004323"/>
    </source>
</evidence>
<name>A0AAW1RMP8_9CHLO</name>
<dbReference type="AlphaFoldDB" id="A0AAW1RMP8"/>
<gene>
    <name evidence="5" type="ORF">WJX81_008265</name>
</gene>
<sequence>MGALLTPAEMGKSFAVMSYGDLAARSIPTPTWWRDDNSDGWGFEWKGPIGFSCVRPDFDIVVPMYAPYTRKALVSPVNQKRNITVLLRFKVDKTDGKYLIANHGHRLRYELEDSWAKDPLPGSDLGVKNMLQTEADMRNSVFCVCPPGGTQDSTRVWRAIIYGCIPVTYFRAVELPFMRRLGIDYGQFSARLRELLAHPERVRALQEGLVHHQKYFLWDPDIQGGVFNNIERELAMRSAQRASAETVSVF</sequence>
<comment type="caution">
    <text evidence="5">The sequence shown here is derived from an EMBL/GenBank/DDBJ whole genome shotgun (WGS) entry which is preliminary data.</text>
</comment>
<dbReference type="PANTHER" id="PTHR11062">
    <property type="entry name" value="EXOSTOSIN HEPARAN SULFATE GLYCOSYLTRANSFERASE -RELATED"/>
    <property type="match status" value="1"/>
</dbReference>
<evidence type="ECO:0000256" key="2">
    <source>
        <dbReference type="ARBA" id="ARBA00010271"/>
    </source>
</evidence>
<dbReference type="GO" id="GO:0016757">
    <property type="term" value="F:glycosyltransferase activity"/>
    <property type="evidence" value="ECO:0007669"/>
    <property type="project" value="InterPro"/>
</dbReference>
<comment type="subcellular location">
    <subcellularLocation>
        <location evidence="1">Golgi apparatus membrane</location>
        <topology evidence="1">Single-pass type II membrane protein</topology>
    </subcellularLocation>
</comment>
<dbReference type="PANTHER" id="PTHR11062:SF268">
    <property type="entry name" value="FAMILY PROTEIN, PUTATIVE, EXPRESSED-RELATED"/>
    <property type="match status" value="1"/>
</dbReference>
<dbReference type="Proteomes" id="UP001445335">
    <property type="component" value="Unassembled WGS sequence"/>
</dbReference>
<reference evidence="5 6" key="1">
    <citation type="journal article" date="2024" name="Nat. Commun.">
        <title>Phylogenomics reveals the evolutionary origins of lichenization in chlorophyte algae.</title>
        <authorList>
            <person name="Puginier C."/>
            <person name="Libourel C."/>
            <person name="Otte J."/>
            <person name="Skaloud P."/>
            <person name="Haon M."/>
            <person name="Grisel S."/>
            <person name="Petersen M."/>
            <person name="Berrin J.G."/>
            <person name="Delaux P.M."/>
            <person name="Dal Grande F."/>
            <person name="Keller J."/>
        </authorList>
    </citation>
    <scope>NUCLEOTIDE SEQUENCE [LARGE SCALE GENOMIC DNA]</scope>
    <source>
        <strain evidence="5 6">SAG 245.80</strain>
    </source>
</reference>
<evidence type="ECO:0000313" key="5">
    <source>
        <dbReference type="EMBL" id="KAK9834913.1"/>
    </source>
</evidence>
<protein>
    <recommendedName>
        <fullName evidence="4">Exostosin GT47 domain-containing protein</fullName>
    </recommendedName>
</protein>
<feature type="domain" description="Exostosin GT47" evidence="4">
    <location>
        <begin position="54"/>
        <end position="194"/>
    </location>
</feature>